<reference evidence="3 4" key="1">
    <citation type="submission" date="2020-03" db="EMBL/GenBank/DDBJ databases">
        <title>Soil Listeria distribution.</title>
        <authorList>
            <person name="Liao J."/>
            <person name="Wiedmann M."/>
        </authorList>
    </citation>
    <scope>NUCLEOTIDE SEQUENCE [LARGE SCALE GENOMIC DNA]</scope>
    <source>
        <strain evidence="3 4">FSL L7-1523</strain>
    </source>
</reference>
<sequence length="689" mass="76617">MAEMKRNNVKDFGALGDGDLTKDDSVAIQKAIDDLYKSPIDGVSGLFEEGGIVYFPPGSYVVKKPIYIKRAGVTLEGLTPMSTQIVPISEELVGKKSFDDQTDGNAVFEFVYYNGAELPGNRTFIRNIGIRNLGFNLRGINTTTTIRILRPYDLCLFENLIFFNIRGTAIKAVGEYGEKPDTKAKGLGQGLILRDIHIDNSATVSDSMTNGIYTTTTKLLDSGRIDLAEKPAIHLENINESSLTNVKFIACMSQVDENGNIIRKQVGDEMVRTPAQAPRQGVLLEGCAGISIKESSFTNISKPAIHIRRGTYGRQMQALYHFIQSNTFEEITGSGVTIDGGAPQTDDKGRKGVSQITISENRFLGNSINQYAYILDNCDLVTIRDRATIYIGEKASNTTVYAVDTNSGETPKIVDKGLRSIIMGRKYNTLDQENSYTFNTRIEPRRITIPIINKNNLYSSSIKDVEGDIVLVSSDNSSEHKLAILRKCEDGSLRWTYIQSELALTGQLDTINPFSEKDSYIRGVYTGDVWSLIVTATFKDGSVIVKKGGTIKEDGTFEFYYIGVIKEYRNCIEMKIEALDRGGNKLSEHNIELIKPTLLMSPNYQVGDSFITGNYTMIKTLGLYVEDDNMEYSGGDLSSDGTFKYYALPRIKKTTSTYILRGYNSEHVRVISMNVLTGVEWQPFFEQNL</sequence>
<feature type="domain" description="Bacterial Ig" evidence="2">
    <location>
        <begin position="512"/>
        <end position="593"/>
    </location>
</feature>
<evidence type="ECO:0000313" key="4">
    <source>
        <dbReference type="Proteomes" id="UP000564536"/>
    </source>
</evidence>
<feature type="domain" description="Rhamnogalacturonase A/B/Epimerase-like pectate lyase" evidence="1">
    <location>
        <begin position="8"/>
        <end position="145"/>
    </location>
</feature>
<dbReference type="InterPro" id="IPR024535">
    <property type="entry name" value="RHGA/B-epi-like_pectate_lyase"/>
</dbReference>
<protein>
    <recommendedName>
        <fullName evidence="5">Pectate lyase superfamily protein domain-containing protein</fullName>
    </recommendedName>
</protein>
<dbReference type="Pfam" id="PF20622">
    <property type="entry name" value="Big_15"/>
    <property type="match status" value="2"/>
</dbReference>
<dbReference type="EMBL" id="JAARRL010000013">
    <property type="protein sequence ID" value="MBC1500873.1"/>
    <property type="molecule type" value="Genomic_DNA"/>
</dbReference>
<dbReference type="SUPFAM" id="SSF51126">
    <property type="entry name" value="Pectin lyase-like"/>
    <property type="match status" value="1"/>
</dbReference>
<evidence type="ECO:0000259" key="2">
    <source>
        <dbReference type="Pfam" id="PF20622"/>
    </source>
</evidence>
<dbReference type="InterPro" id="IPR046746">
    <property type="entry name" value="Big_15"/>
</dbReference>
<dbReference type="InterPro" id="IPR012334">
    <property type="entry name" value="Pectin_lyas_fold"/>
</dbReference>
<gene>
    <name evidence="3" type="ORF">HB943_09665</name>
</gene>
<dbReference type="InterPro" id="IPR011050">
    <property type="entry name" value="Pectin_lyase_fold/virulence"/>
</dbReference>
<dbReference type="RefSeq" id="WP_185426050.1">
    <property type="nucleotide sequence ID" value="NZ_JAARRL010000013.1"/>
</dbReference>
<comment type="caution">
    <text evidence="3">The sequence shown here is derived from an EMBL/GenBank/DDBJ whole genome shotgun (WGS) entry which is preliminary data.</text>
</comment>
<dbReference type="AlphaFoldDB" id="A0A841Z976"/>
<accession>A0A841Z976</accession>
<name>A0A841Z976_9LIST</name>
<dbReference type="Proteomes" id="UP000564536">
    <property type="component" value="Unassembled WGS sequence"/>
</dbReference>
<organism evidence="3 4">
    <name type="scientific">Listeria weihenstephanensis</name>
    <dbReference type="NCBI Taxonomy" id="1006155"/>
    <lineage>
        <taxon>Bacteria</taxon>
        <taxon>Bacillati</taxon>
        <taxon>Bacillota</taxon>
        <taxon>Bacilli</taxon>
        <taxon>Bacillales</taxon>
        <taxon>Listeriaceae</taxon>
        <taxon>Listeria</taxon>
    </lineage>
</organism>
<dbReference type="Gene3D" id="2.160.20.10">
    <property type="entry name" value="Single-stranded right-handed beta-helix, Pectin lyase-like"/>
    <property type="match status" value="1"/>
</dbReference>
<dbReference type="Pfam" id="PF12708">
    <property type="entry name" value="Pect-lyase_RHGA_epim"/>
    <property type="match status" value="1"/>
</dbReference>
<feature type="domain" description="Bacterial Ig" evidence="2">
    <location>
        <begin position="603"/>
        <end position="671"/>
    </location>
</feature>
<evidence type="ECO:0000259" key="1">
    <source>
        <dbReference type="Pfam" id="PF12708"/>
    </source>
</evidence>
<evidence type="ECO:0000313" key="3">
    <source>
        <dbReference type="EMBL" id="MBC1500873.1"/>
    </source>
</evidence>
<proteinExistence type="predicted"/>
<evidence type="ECO:0008006" key="5">
    <source>
        <dbReference type="Google" id="ProtNLM"/>
    </source>
</evidence>